<dbReference type="Proteomes" id="UP000298652">
    <property type="component" value="Chromosome 3"/>
</dbReference>
<accession>A0A4U6VJN3</accession>
<dbReference type="Gramene" id="TKW29142">
    <property type="protein sequence ID" value="TKW29142"/>
    <property type="gene ID" value="SEVIR_3G376900v2"/>
</dbReference>
<name>A0A4U6VJN3_SETVI</name>
<dbReference type="EMBL" id="CM016554">
    <property type="protein sequence ID" value="TKW29142.1"/>
    <property type="molecule type" value="Genomic_DNA"/>
</dbReference>
<gene>
    <name evidence="1" type="ORF">SEVIR_3G376900v2</name>
</gene>
<sequence>MRMCGIRITNLGLKSKHGYNEHQTSASYAVGPSRSDSPKVTWDSCSTSSVREGLAVNCDASFLRLTRSLISSPTGLHETANGRCFKAIALRNNLWLLSISEKLLIGF</sequence>
<evidence type="ECO:0000313" key="2">
    <source>
        <dbReference type="Proteomes" id="UP000298652"/>
    </source>
</evidence>
<organism evidence="1 2">
    <name type="scientific">Setaria viridis</name>
    <name type="common">Green bristlegrass</name>
    <name type="synonym">Setaria italica subsp. viridis</name>
    <dbReference type="NCBI Taxonomy" id="4556"/>
    <lineage>
        <taxon>Eukaryota</taxon>
        <taxon>Viridiplantae</taxon>
        <taxon>Streptophyta</taxon>
        <taxon>Embryophyta</taxon>
        <taxon>Tracheophyta</taxon>
        <taxon>Spermatophyta</taxon>
        <taxon>Magnoliopsida</taxon>
        <taxon>Liliopsida</taxon>
        <taxon>Poales</taxon>
        <taxon>Poaceae</taxon>
        <taxon>PACMAD clade</taxon>
        <taxon>Panicoideae</taxon>
        <taxon>Panicodae</taxon>
        <taxon>Paniceae</taxon>
        <taxon>Cenchrinae</taxon>
        <taxon>Setaria</taxon>
    </lineage>
</organism>
<dbReference type="AlphaFoldDB" id="A0A4U6VJN3"/>
<keyword evidence="2" id="KW-1185">Reference proteome</keyword>
<reference evidence="1" key="1">
    <citation type="submission" date="2019-03" db="EMBL/GenBank/DDBJ databases">
        <title>WGS assembly of Setaria viridis.</title>
        <authorList>
            <person name="Huang P."/>
            <person name="Jenkins J."/>
            <person name="Grimwood J."/>
            <person name="Barry K."/>
            <person name="Healey A."/>
            <person name="Mamidi S."/>
            <person name="Sreedasyam A."/>
            <person name="Shu S."/>
            <person name="Feldman M."/>
            <person name="Wu J."/>
            <person name="Yu Y."/>
            <person name="Chen C."/>
            <person name="Johnson J."/>
            <person name="Rokhsar D."/>
            <person name="Baxter I."/>
            <person name="Schmutz J."/>
            <person name="Brutnell T."/>
            <person name="Kellogg E."/>
        </authorList>
    </citation>
    <scope>NUCLEOTIDE SEQUENCE [LARGE SCALE GENOMIC DNA]</scope>
</reference>
<evidence type="ECO:0000313" key="1">
    <source>
        <dbReference type="EMBL" id="TKW29142.1"/>
    </source>
</evidence>
<protein>
    <submittedName>
        <fullName evidence="1">Uncharacterized protein</fullName>
    </submittedName>
</protein>
<proteinExistence type="predicted"/>